<keyword evidence="4" id="KW-1185">Reference proteome</keyword>
<accession>A0A8T0QP40</accession>
<dbReference type="Proteomes" id="UP000823388">
    <property type="component" value="Chromosome 7K"/>
</dbReference>
<dbReference type="Gene3D" id="1.25.10.10">
    <property type="entry name" value="Leucine-rich Repeat Variant"/>
    <property type="match status" value="1"/>
</dbReference>
<evidence type="ECO:0000256" key="2">
    <source>
        <dbReference type="SAM" id="Phobius"/>
    </source>
</evidence>
<feature type="compositionally biased region" description="Basic and acidic residues" evidence="1">
    <location>
        <begin position="608"/>
        <end position="617"/>
    </location>
</feature>
<dbReference type="EMBL" id="CM029049">
    <property type="protein sequence ID" value="KAG2573814.1"/>
    <property type="molecule type" value="Genomic_DNA"/>
</dbReference>
<dbReference type="EMBL" id="CM029049">
    <property type="protein sequence ID" value="KAG2573810.1"/>
    <property type="molecule type" value="Genomic_DNA"/>
</dbReference>
<dbReference type="OrthoDB" id="690114at2759"/>
<feature type="transmembrane region" description="Helical" evidence="2">
    <location>
        <begin position="139"/>
        <end position="172"/>
    </location>
</feature>
<proteinExistence type="predicted"/>
<dbReference type="AlphaFoldDB" id="A0A8T0QP40"/>
<gene>
    <name evidence="3" type="ORF">PVAP13_7KG279800</name>
</gene>
<sequence>MASPAASGVRGGDLSIQMSVAAADPAGGESQRRGSATGKPEKSLNCFVRVLATMELVGNALGTLASLWASFVLIGGYRTSLEGVDFWIATVMIFIEAFRVFTRNFKLDNLSLFGSTKALRGISSSFARMLFRPREGNELLLIISWIVNVIFHPFGMLGEIGALCQMAGLAVMTRTQIITETPRLMRQLRKKRPLLLWGVLIIPSVVAAILPLDILGAVTVFIIFVALVLLNLRLKCITTLANHRWGQVILPLLKLISVLSLAFGLLGAEEFTAVVLLFGSLQGPAVANDLFGRIIIDVTMNFLLLWTLVLPSPRDSGLLEDVIFLSVLLIGNFQIPVAVAQIVLPSLRLVSLHGNGPNMKASVAVFYVLALLQGSLHFVACILALFSFFPRRSLVRRSDFRGKWAAKAVDLYYESAYITRMEAGVFAEDTISLASFALDSLTSTTPSSTSSSREKQLAGVRVLDGLLQRRDSNSRQEIISVITRSEKAVPTLIGMLGWTFEQDRDIRLFAARVTKELSGDFRIASISGAVKLVSSLLDAEKQSASVDNEGGRARDHGPAGPLGPQADGDNHQIGGSTGNNNGDNNVANNQPQDEESSGNGGNASNRRSVHEQSEHRGGNHGAWCWSWVCQCCLLMKKKWSIPDERPLTSSLPILGLEILESLACDADDCAEIIKVTNLVPKIVGLTSYSSSNENSTDNALMSSSLNLLRRLATTNGKVGASLRQELWESPFLLSNLACILEDSRSSPQVWKPAMDIIAIMSWDEVARQELGSAQVIIHKLVHVFIVGQDGPTSYDRSVRVAAGEALTNLAMESPANCLAILEERRPGYELARDLKGMLGNDEYRCVAASLLQNLCAWSRIRDRLRGPGATNHLSSALPVVLENIMGAEGKQLEALIGLASKICYVLPPQCFIQGLEPRIIGETCVRKLVDTLNSNKRPSHEYPRMRRAIVEMVISVLGRYPHYAVIFRREGMMDALSKAETSPSRVEKYRVFLGNEGVVLERGLPLRDLVTRARWLIDSATSALGARPNDCT</sequence>
<evidence type="ECO:0000256" key="1">
    <source>
        <dbReference type="SAM" id="MobiDB-lite"/>
    </source>
</evidence>
<protein>
    <submittedName>
        <fullName evidence="3">Uncharacterized protein</fullName>
    </submittedName>
</protein>
<dbReference type="SUPFAM" id="SSF48371">
    <property type="entry name" value="ARM repeat"/>
    <property type="match status" value="1"/>
</dbReference>
<evidence type="ECO:0000313" key="3">
    <source>
        <dbReference type="EMBL" id="KAG2573814.1"/>
    </source>
</evidence>
<feature type="transmembrane region" description="Helical" evidence="2">
    <location>
        <begin position="193"/>
        <end position="210"/>
    </location>
</feature>
<feature type="transmembrane region" description="Helical" evidence="2">
    <location>
        <begin position="364"/>
        <end position="389"/>
    </location>
</feature>
<feature type="region of interest" description="Disordered" evidence="1">
    <location>
        <begin position="543"/>
        <end position="619"/>
    </location>
</feature>
<keyword evidence="2" id="KW-1133">Transmembrane helix</keyword>
<comment type="caution">
    <text evidence="3">The sequence shown here is derived from an EMBL/GenBank/DDBJ whole genome shotgun (WGS) entry which is preliminary data.</text>
</comment>
<dbReference type="InterPro" id="IPR016024">
    <property type="entry name" value="ARM-type_fold"/>
</dbReference>
<feature type="transmembrane region" description="Helical" evidence="2">
    <location>
        <begin position="56"/>
        <end position="77"/>
    </location>
</feature>
<keyword evidence="2" id="KW-0812">Transmembrane</keyword>
<evidence type="ECO:0000313" key="4">
    <source>
        <dbReference type="Proteomes" id="UP000823388"/>
    </source>
</evidence>
<dbReference type="InterPro" id="IPR011989">
    <property type="entry name" value="ARM-like"/>
</dbReference>
<feature type="transmembrane region" description="Helical" evidence="2">
    <location>
        <begin position="255"/>
        <end position="278"/>
    </location>
</feature>
<feature type="compositionally biased region" description="Low complexity" evidence="1">
    <location>
        <begin position="578"/>
        <end position="589"/>
    </location>
</feature>
<reference evidence="3 4" key="1">
    <citation type="submission" date="2020-05" db="EMBL/GenBank/DDBJ databases">
        <title>WGS assembly of Panicum virgatum.</title>
        <authorList>
            <person name="Lovell J.T."/>
            <person name="Jenkins J."/>
            <person name="Shu S."/>
            <person name="Juenger T.E."/>
            <person name="Schmutz J."/>
        </authorList>
    </citation>
    <scope>NUCLEOTIDE SEQUENCE</scope>
    <source>
        <strain evidence="3">AP13</strain>
        <strain evidence="4">cv. AP13</strain>
    </source>
</reference>
<feature type="transmembrane region" description="Helical" evidence="2">
    <location>
        <begin position="84"/>
        <end position="102"/>
    </location>
</feature>
<keyword evidence="2" id="KW-0472">Membrane</keyword>
<organism evidence="3 4">
    <name type="scientific">Panicum virgatum</name>
    <name type="common">Blackwell switchgrass</name>
    <dbReference type="NCBI Taxonomy" id="38727"/>
    <lineage>
        <taxon>Eukaryota</taxon>
        <taxon>Viridiplantae</taxon>
        <taxon>Streptophyta</taxon>
        <taxon>Embryophyta</taxon>
        <taxon>Tracheophyta</taxon>
        <taxon>Spermatophyta</taxon>
        <taxon>Magnoliopsida</taxon>
        <taxon>Liliopsida</taxon>
        <taxon>Poales</taxon>
        <taxon>Poaceae</taxon>
        <taxon>PACMAD clade</taxon>
        <taxon>Panicoideae</taxon>
        <taxon>Panicodae</taxon>
        <taxon>Paniceae</taxon>
        <taxon>Panicinae</taxon>
        <taxon>Panicum</taxon>
        <taxon>Panicum sect. Hiantes</taxon>
    </lineage>
</organism>
<feature type="transmembrane region" description="Helical" evidence="2">
    <location>
        <begin position="216"/>
        <end position="234"/>
    </location>
</feature>
<dbReference type="PANTHER" id="PTHR33115:SF43">
    <property type="entry name" value="BLE2 PROTEIN"/>
    <property type="match status" value="1"/>
</dbReference>
<name>A0A8T0QP40_PANVG</name>
<feature type="transmembrane region" description="Helical" evidence="2">
    <location>
        <begin position="322"/>
        <end position="344"/>
    </location>
</feature>
<dbReference type="PANTHER" id="PTHR33115">
    <property type="entry name" value="ARM REPEAT SUPERFAMILY PROTEIN"/>
    <property type="match status" value="1"/>
</dbReference>